<accession>A0A2I0VSS4</accession>
<dbReference type="InterPro" id="IPR029058">
    <property type="entry name" value="AB_hydrolase_fold"/>
</dbReference>
<dbReference type="PANTHER" id="PTHR43689">
    <property type="entry name" value="HYDROLASE"/>
    <property type="match status" value="1"/>
</dbReference>
<feature type="compositionally biased region" description="Acidic residues" evidence="1">
    <location>
        <begin position="85"/>
        <end position="95"/>
    </location>
</feature>
<feature type="domain" description="AB hydrolase-1" evidence="3">
    <location>
        <begin position="157"/>
        <end position="271"/>
    </location>
</feature>
<protein>
    <recommendedName>
        <fullName evidence="3">AB hydrolase-1 domain-containing protein</fullName>
    </recommendedName>
</protein>
<gene>
    <name evidence="4" type="ORF">MA16_Dca018162</name>
</gene>
<dbReference type="PRINTS" id="PR00111">
    <property type="entry name" value="ABHYDROLASE"/>
</dbReference>
<evidence type="ECO:0000256" key="2">
    <source>
        <dbReference type="SAM" id="Phobius"/>
    </source>
</evidence>
<dbReference type="InterPro" id="IPR000073">
    <property type="entry name" value="AB_hydrolase_1"/>
</dbReference>
<dbReference type="AlphaFoldDB" id="A0A2I0VSS4"/>
<keyword evidence="5" id="KW-1185">Reference proteome</keyword>
<evidence type="ECO:0000256" key="1">
    <source>
        <dbReference type="SAM" id="MobiDB-lite"/>
    </source>
</evidence>
<feature type="region of interest" description="Disordered" evidence="1">
    <location>
        <begin position="80"/>
        <end position="111"/>
    </location>
</feature>
<dbReference type="STRING" id="906689.A0A2I0VSS4"/>
<evidence type="ECO:0000313" key="4">
    <source>
        <dbReference type="EMBL" id="PKU66460.1"/>
    </source>
</evidence>
<keyword evidence="2" id="KW-1133">Transmembrane helix</keyword>
<dbReference type="SUPFAM" id="SSF53474">
    <property type="entry name" value="alpha/beta-Hydrolases"/>
    <property type="match status" value="1"/>
</dbReference>
<sequence>MWRVTNAIISSVSRIVFALLDLLDFALCFIYRFLDSVLEENPIPCYCRSRGGEEEGDEISETLYGRRNEFRDQILGLFSATGRSDDDDDDDDDEKEKEKKEAGRRSPRWSDCNCESCVSCASWKNWQGMGKETLHLVIKEPTRAETRQDGSYETENVIFLHGFLSSSSIWVESVFPNLSEEADLRVKMFAMDLLGFGKSPKPANCLYRIQDHLEMIERTVIKQFGLNSFHIVAHSMGCILGIALAAKYPKSVKSITLVAPPYFPSLEAKASHNALNRLAERKIWPPLLFFSSVMSWYEHLGRTICFIICRNHLTWEWIIKLLTWKKHLPFNLTDITKHTHHSAWHTMHEVLCRGAKFNDNYLRTLKEEGIFMKIIHGDKDEVVPLECSLNIKGRVPKAELQIINNADHVSVILNRKKDFTKFLEQTWF</sequence>
<dbReference type="OrthoDB" id="284184at2759"/>
<dbReference type="Pfam" id="PF00561">
    <property type="entry name" value="Abhydrolase_1"/>
    <property type="match status" value="1"/>
</dbReference>
<proteinExistence type="predicted"/>
<keyword evidence="2" id="KW-0812">Transmembrane</keyword>
<dbReference type="PANTHER" id="PTHR43689:SF14">
    <property type="entry name" value="LYSOPHOSPHOLIPASE BODYGUARD 4-RELATED"/>
    <property type="match status" value="1"/>
</dbReference>
<feature type="transmembrane region" description="Helical" evidence="2">
    <location>
        <begin position="12"/>
        <end position="34"/>
    </location>
</feature>
<name>A0A2I0VSS4_9ASPA</name>
<reference evidence="4 5" key="2">
    <citation type="journal article" date="2017" name="Nature">
        <title>The Apostasia genome and the evolution of orchids.</title>
        <authorList>
            <person name="Zhang G.Q."/>
            <person name="Liu K.W."/>
            <person name="Li Z."/>
            <person name="Lohaus R."/>
            <person name="Hsiao Y.Y."/>
            <person name="Niu S.C."/>
            <person name="Wang J.Y."/>
            <person name="Lin Y.C."/>
            <person name="Xu Q."/>
            <person name="Chen L.J."/>
            <person name="Yoshida K."/>
            <person name="Fujiwara S."/>
            <person name="Wang Z.W."/>
            <person name="Zhang Y.Q."/>
            <person name="Mitsuda N."/>
            <person name="Wang M."/>
            <person name="Liu G.H."/>
            <person name="Pecoraro L."/>
            <person name="Huang H.X."/>
            <person name="Xiao X.J."/>
            <person name="Lin M."/>
            <person name="Wu X.Y."/>
            <person name="Wu W.L."/>
            <person name="Chen Y.Y."/>
            <person name="Chang S.B."/>
            <person name="Sakamoto S."/>
            <person name="Ohme-Takagi M."/>
            <person name="Yagi M."/>
            <person name="Zeng S.J."/>
            <person name="Shen C.Y."/>
            <person name="Yeh C.M."/>
            <person name="Luo Y.B."/>
            <person name="Tsai W.C."/>
            <person name="Van de Peer Y."/>
            <person name="Liu Z.J."/>
        </authorList>
    </citation>
    <scope>NUCLEOTIDE SEQUENCE [LARGE SCALE GENOMIC DNA]</scope>
    <source>
        <tissue evidence="4">The whole plant</tissue>
    </source>
</reference>
<dbReference type="EMBL" id="KZ503269">
    <property type="protein sequence ID" value="PKU66460.1"/>
    <property type="molecule type" value="Genomic_DNA"/>
</dbReference>
<evidence type="ECO:0000259" key="3">
    <source>
        <dbReference type="Pfam" id="PF00561"/>
    </source>
</evidence>
<dbReference type="Gene3D" id="3.40.50.1820">
    <property type="entry name" value="alpha/beta hydrolase"/>
    <property type="match status" value="1"/>
</dbReference>
<reference evidence="4 5" key="1">
    <citation type="journal article" date="2016" name="Sci. Rep.">
        <title>The Dendrobium catenatum Lindl. genome sequence provides insights into polysaccharide synthase, floral development and adaptive evolution.</title>
        <authorList>
            <person name="Zhang G.Q."/>
            <person name="Xu Q."/>
            <person name="Bian C."/>
            <person name="Tsai W.C."/>
            <person name="Yeh C.M."/>
            <person name="Liu K.W."/>
            <person name="Yoshida K."/>
            <person name="Zhang L.S."/>
            <person name="Chang S.B."/>
            <person name="Chen F."/>
            <person name="Shi Y."/>
            <person name="Su Y.Y."/>
            <person name="Zhang Y.Q."/>
            <person name="Chen L.J."/>
            <person name="Yin Y."/>
            <person name="Lin M."/>
            <person name="Huang H."/>
            <person name="Deng H."/>
            <person name="Wang Z.W."/>
            <person name="Zhu S.L."/>
            <person name="Zhao X."/>
            <person name="Deng C."/>
            <person name="Niu S.C."/>
            <person name="Huang J."/>
            <person name="Wang M."/>
            <person name="Liu G.H."/>
            <person name="Yang H.J."/>
            <person name="Xiao X.J."/>
            <person name="Hsiao Y.Y."/>
            <person name="Wu W.L."/>
            <person name="Chen Y.Y."/>
            <person name="Mitsuda N."/>
            <person name="Ohme-Takagi M."/>
            <person name="Luo Y.B."/>
            <person name="Van de Peer Y."/>
            <person name="Liu Z.J."/>
        </authorList>
    </citation>
    <scope>NUCLEOTIDE SEQUENCE [LARGE SCALE GENOMIC DNA]</scope>
    <source>
        <tissue evidence="4">The whole plant</tissue>
    </source>
</reference>
<organism evidence="4 5">
    <name type="scientific">Dendrobium catenatum</name>
    <dbReference type="NCBI Taxonomy" id="906689"/>
    <lineage>
        <taxon>Eukaryota</taxon>
        <taxon>Viridiplantae</taxon>
        <taxon>Streptophyta</taxon>
        <taxon>Embryophyta</taxon>
        <taxon>Tracheophyta</taxon>
        <taxon>Spermatophyta</taxon>
        <taxon>Magnoliopsida</taxon>
        <taxon>Liliopsida</taxon>
        <taxon>Asparagales</taxon>
        <taxon>Orchidaceae</taxon>
        <taxon>Epidendroideae</taxon>
        <taxon>Malaxideae</taxon>
        <taxon>Dendrobiinae</taxon>
        <taxon>Dendrobium</taxon>
    </lineage>
</organism>
<evidence type="ECO:0000313" key="5">
    <source>
        <dbReference type="Proteomes" id="UP000233837"/>
    </source>
</evidence>
<keyword evidence="2" id="KW-0472">Membrane</keyword>
<dbReference type="Proteomes" id="UP000233837">
    <property type="component" value="Unassembled WGS sequence"/>
</dbReference>